<dbReference type="OrthoDB" id="9770965at2"/>
<dbReference type="STRING" id="44010.AWC00_14330"/>
<feature type="active site" description="Proton acceptor" evidence="1">
    <location>
        <position position="206"/>
    </location>
</feature>
<keyword evidence="1" id="KW-0443">Lipid metabolism</keyword>
<dbReference type="Gene3D" id="3.40.1090.10">
    <property type="entry name" value="Cytosolic phospholipase A2 catalytic domain"/>
    <property type="match status" value="2"/>
</dbReference>
<evidence type="ECO:0000313" key="3">
    <source>
        <dbReference type="Proteomes" id="UP000467385"/>
    </source>
</evidence>
<keyword evidence="1" id="KW-0442">Lipid degradation</keyword>
<feature type="short sequence motif" description="GXSXG" evidence="1">
    <location>
        <begin position="42"/>
        <end position="46"/>
    </location>
</feature>
<gene>
    <name evidence="2" type="ORF">MCNS_05230</name>
</gene>
<organism evidence="2 3">
    <name type="scientific">Mycobacterium conspicuum</name>
    <dbReference type="NCBI Taxonomy" id="44010"/>
    <lineage>
        <taxon>Bacteria</taxon>
        <taxon>Bacillati</taxon>
        <taxon>Actinomycetota</taxon>
        <taxon>Actinomycetes</taxon>
        <taxon>Mycobacteriales</taxon>
        <taxon>Mycobacteriaceae</taxon>
        <taxon>Mycobacterium</taxon>
    </lineage>
</organism>
<keyword evidence="3" id="KW-1185">Reference proteome</keyword>
<dbReference type="EMBL" id="AP022613">
    <property type="protein sequence ID" value="BBZ37460.1"/>
    <property type="molecule type" value="Genomic_DNA"/>
</dbReference>
<dbReference type="InterPro" id="IPR016035">
    <property type="entry name" value="Acyl_Trfase/lysoPLipase"/>
</dbReference>
<dbReference type="RefSeq" id="WP_085233370.1">
    <property type="nucleotide sequence ID" value="NZ_AP022613.1"/>
</dbReference>
<dbReference type="GO" id="GO:0016042">
    <property type="term" value="P:lipid catabolic process"/>
    <property type="evidence" value="ECO:0007669"/>
    <property type="project" value="UniProtKB-UniRule"/>
</dbReference>
<dbReference type="Proteomes" id="UP000467385">
    <property type="component" value="Chromosome"/>
</dbReference>
<dbReference type="SUPFAM" id="SSF52151">
    <property type="entry name" value="FabD/lysophospholipase-like"/>
    <property type="match status" value="1"/>
</dbReference>
<dbReference type="Pfam" id="PF01734">
    <property type="entry name" value="Patatin"/>
    <property type="match status" value="1"/>
</dbReference>
<accession>A0A1X1TA75</accession>
<dbReference type="PROSITE" id="PS51635">
    <property type="entry name" value="PNPLA"/>
    <property type="match status" value="1"/>
</dbReference>
<dbReference type="PANTHER" id="PTHR46394:SF1">
    <property type="entry name" value="PNPLA DOMAIN-CONTAINING PROTEIN"/>
    <property type="match status" value="1"/>
</dbReference>
<dbReference type="InterPro" id="IPR052580">
    <property type="entry name" value="Lipid_Hydrolase"/>
</dbReference>
<evidence type="ECO:0000256" key="1">
    <source>
        <dbReference type="PROSITE-ProRule" id="PRU01161"/>
    </source>
</evidence>
<dbReference type="InterPro" id="IPR002641">
    <property type="entry name" value="PNPLA_dom"/>
</dbReference>
<evidence type="ECO:0000313" key="2">
    <source>
        <dbReference type="EMBL" id="BBZ37460.1"/>
    </source>
</evidence>
<dbReference type="AlphaFoldDB" id="A0A1X1TA75"/>
<feature type="active site" description="Nucleophile" evidence="1">
    <location>
        <position position="44"/>
    </location>
</feature>
<protein>
    <submittedName>
        <fullName evidence="2">Membrane protein</fullName>
    </submittedName>
</protein>
<proteinExistence type="predicted"/>
<keyword evidence="1" id="KW-0378">Hydrolase</keyword>
<dbReference type="PANTHER" id="PTHR46394">
    <property type="entry name" value="ANNEXIN"/>
    <property type="match status" value="1"/>
</dbReference>
<feature type="short sequence motif" description="DGA/G" evidence="1">
    <location>
        <begin position="206"/>
        <end position="208"/>
    </location>
</feature>
<reference evidence="2 3" key="1">
    <citation type="journal article" date="2019" name="Emerg. Microbes Infect.">
        <title>Comprehensive subspecies identification of 175 nontuberculous mycobacteria species based on 7547 genomic profiles.</title>
        <authorList>
            <person name="Matsumoto Y."/>
            <person name="Kinjo T."/>
            <person name="Motooka D."/>
            <person name="Nabeya D."/>
            <person name="Jung N."/>
            <person name="Uechi K."/>
            <person name="Horii T."/>
            <person name="Iida T."/>
            <person name="Fujita J."/>
            <person name="Nakamura S."/>
        </authorList>
    </citation>
    <scope>NUCLEOTIDE SEQUENCE [LARGE SCALE GENOMIC DNA]</scope>
    <source>
        <strain evidence="2 3">JCM 14738</strain>
    </source>
</reference>
<dbReference type="CDD" id="cd07207">
    <property type="entry name" value="Pat_ExoU_VipD_like"/>
    <property type="match status" value="1"/>
</dbReference>
<name>A0A1X1TA75_9MYCO</name>
<dbReference type="GO" id="GO:0016787">
    <property type="term" value="F:hydrolase activity"/>
    <property type="evidence" value="ECO:0007669"/>
    <property type="project" value="UniProtKB-UniRule"/>
</dbReference>
<feature type="short sequence motif" description="GXGXXG" evidence="1">
    <location>
        <begin position="15"/>
        <end position="20"/>
    </location>
</feature>
<sequence length="338" mass="37548">MKDEQPKPLDLVLSGGGVKGIGLVGAVVALLDAGYSVKRVSGVSAGSLVGSILAASSNGNQLTTDEIKEIALTLPYHKFRDRGAIGRVPMVGKAWGLLRETGMYRGDFAHAWIRSELKNLGVTTFGDLALDDELLIEQRRYRLVVTVADVTRGQLVRLPWDYRRVYGLDPDDQPVADAVRASMAIPFYFRPVELTSANGITSTLVDGGVLSNFPIDSFDRPDRRRPRWPTFGVTVLPNLPEGNDQLIPALGALRRLGPPSLLEKLITTMFVGHDQTHLNQPWVSARAIRVDSTSVNFLDFSIGRQDAEMLYQKGYVAAQEFVSTWDWEEYLQRFRRFD</sequence>